<dbReference type="RefSeq" id="WP_343749063.1">
    <property type="nucleotide sequence ID" value="NZ_BAAACR010000013.1"/>
</dbReference>
<name>A0ABN0T8P4_9FIRM</name>
<keyword evidence="1" id="KW-0175">Coiled coil</keyword>
<evidence type="ECO:0000256" key="1">
    <source>
        <dbReference type="SAM" id="Coils"/>
    </source>
</evidence>
<dbReference type="InterPro" id="IPR001387">
    <property type="entry name" value="Cro/C1-type_HTH"/>
</dbReference>
<protein>
    <recommendedName>
        <fullName evidence="3">HTH cro/C1-type domain-containing protein</fullName>
    </recommendedName>
</protein>
<reference evidence="4 5" key="1">
    <citation type="journal article" date="2019" name="Int. J. Syst. Evol. Microbiol.">
        <title>The Global Catalogue of Microorganisms (GCM) 10K type strain sequencing project: providing services to taxonomists for standard genome sequencing and annotation.</title>
        <authorList>
            <consortium name="The Broad Institute Genomics Platform"/>
            <consortium name="The Broad Institute Genome Sequencing Center for Infectious Disease"/>
            <person name="Wu L."/>
            <person name="Ma J."/>
        </authorList>
    </citation>
    <scope>NUCLEOTIDE SEQUENCE [LARGE SCALE GENOMIC DNA]</scope>
    <source>
        <strain evidence="4 5">JCM 8542</strain>
    </source>
</reference>
<organism evidence="4 5">
    <name type="scientific">Selenomonas dianae</name>
    <dbReference type="NCBI Taxonomy" id="135079"/>
    <lineage>
        <taxon>Bacteria</taxon>
        <taxon>Bacillati</taxon>
        <taxon>Bacillota</taxon>
        <taxon>Negativicutes</taxon>
        <taxon>Selenomonadales</taxon>
        <taxon>Selenomonadaceae</taxon>
        <taxon>Selenomonas</taxon>
    </lineage>
</organism>
<feature type="domain" description="HTH cro/C1-type" evidence="3">
    <location>
        <begin position="7"/>
        <end position="63"/>
    </location>
</feature>
<sequence length="176" mass="19540">MALKDRLREVRKAQPQKMSQSAFAEMLGTKRDTIANYEGGRVEPTDTFIQLLCTKFHINEQWLRTGEGEMRSDEEDAILEAFSKRYDLTPDEQTTARYMLRLSPEQRAAVLAHVKALAAELTAQVDAAKRAESAAKEQRTMTDEEIEADVAAYRAALIAEKEAASASSSGSVAKRA</sequence>
<evidence type="ECO:0000259" key="3">
    <source>
        <dbReference type="PROSITE" id="PS50943"/>
    </source>
</evidence>
<dbReference type="SUPFAM" id="SSF47413">
    <property type="entry name" value="lambda repressor-like DNA-binding domains"/>
    <property type="match status" value="1"/>
</dbReference>
<dbReference type="Proteomes" id="UP001500399">
    <property type="component" value="Unassembled WGS sequence"/>
</dbReference>
<dbReference type="SMART" id="SM00530">
    <property type="entry name" value="HTH_XRE"/>
    <property type="match status" value="1"/>
</dbReference>
<dbReference type="Pfam" id="PF01381">
    <property type="entry name" value="HTH_3"/>
    <property type="match status" value="1"/>
</dbReference>
<dbReference type="InterPro" id="IPR010982">
    <property type="entry name" value="Lambda_DNA-bd_dom_sf"/>
</dbReference>
<comment type="caution">
    <text evidence="4">The sequence shown here is derived from an EMBL/GenBank/DDBJ whole genome shotgun (WGS) entry which is preliminary data.</text>
</comment>
<proteinExistence type="predicted"/>
<gene>
    <name evidence="4" type="ORF">GCM10008919_18110</name>
</gene>
<evidence type="ECO:0000256" key="2">
    <source>
        <dbReference type="SAM" id="MobiDB-lite"/>
    </source>
</evidence>
<feature type="compositionally biased region" description="Basic and acidic residues" evidence="2">
    <location>
        <begin position="1"/>
        <end position="12"/>
    </location>
</feature>
<keyword evidence="5" id="KW-1185">Reference proteome</keyword>
<dbReference type="PROSITE" id="PS50943">
    <property type="entry name" value="HTH_CROC1"/>
    <property type="match status" value="1"/>
</dbReference>
<dbReference type="CDD" id="cd00093">
    <property type="entry name" value="HTH_XRE"/>
    <property type="match status" value="1"/>
</dbReference>
<dbReference type="EMBL" id="BAAACR010000013">
    <property type="protein sequence ID" value="GAA0215284.1"/>
    <property type="molecule type" value="Genomic_DNA"/>
</dbReference>
<evidence type="ECO:0000313" key="4">
    <source>
        <dbReference type="EMBL" id="GAA0215284.1"/>
    </source>
</evidence>
<feature type="region of interest" description="Disordered" evidence="2">
    <location>
        <begin position="1"/>
        <end position="20"/>
    </location>
</feature>
<dbReference type="Gene3D" id="1.10.260.40">
    <property type="entry name" value="lambda repressor-like DNA-binding domains"/>
    <property type="match status" value="1"/>
</dbReference>
<feature type="coiled-coil region" evidence="1">
    <location>
        <begin position="111"/>
        <end position="138"/>
    </location>
</feature>
<accession>A0ABN0T8P4</accession>
<evidence type="ECO:0000313" key="5">
    <source>
        <dbReference type="Proteomes" id="UP001500399"/>
    </source>
</evidence>